<dbReference type="InterPro" id="IPR050512">
    <property type="entry name" value="Sulf_AdTrans/APS_kinase"/>
</dbReference>
<evidence type="ECO:0000313" key="4">
    <source>
        <dbReference type="Proteomes" id="UP000603602"/>
    </source>
</evidence>
<protein>
    <submittedName>
        <fullName evidence="3">Adenylyl-sulfate kinase</fullName>
        <ecNumber evidence="3">2.7.1.25</ecNumber>
    </submittedName>
</protein>
<dbReference type="GO" id="GO:0004020">
    <property type="term" value="F:adenylylsulfate kinase activity"/>
    <property type="evidence" value="ECO:0007669"/>
    <property type="project" value="UniProtKB-EC"/>
</dbReference>
<accession>A0ABR9B5V5</accession>
<reference evidence="4" key="1">
    <citation type="submission" date="2023-07" db="EMBL/GenBank/DDBJ databases">
        <title>Thauera sp. CAU 1555 isolated from sand of Yaerae Beach.</title>
        <authorList>
            <person name="Kim W."/>
        </authorList>
    </citation>
    <scope>NUCLEOTIDE SEQUENCE [LARGE SCALE GENOMIC DNA]</scope>
    <source>
        <strain evidence="4">CAU 1555</strain>
    </source>
</reference>
<dbReference type="InterPro" id="IPR027417">
    <property type="entry name" value="P-loop_NTPase"/>
</dbReference>
<dbReference type="Pfam" id="PF01583">
    <property type="entry name" value="APS_kinase"/>
    <property type="match status" value="1"/>
</dbReference>
<organism evidence="3 4">
    <name type="scientific">Thauera sedimentorum</name>
    <dbReference type="NCBI Taxonomy" id="2767595"/>
    <lineage>
        <taxon>Bacteria</taxon>
        <taxon>Pseudomonadati</taxon>
        <taxon>Pseudomonadota</taxon>
        <taxon>Betaproteobacteria</taxon>
        <taxon>Rhodocyclales</taxon>
        <taxon>Zoogloeaceae</taxon>
        <taxon>Thauera</taxon>
    </lineage>
</organism>
<proteinExistence type="predicted"/>
<keyword evidence="1 3" id="KW-0808">Transferase</keyword>
<dbReference type="Gene3D" id="3.40.50.300">
    <property type="entry name" value="P-loop containing nucleotide triphosphate hydrolases"/>
    <property type="match status" value="1"/>
</dbReference>
<sequence>MVIWLIGLSGAGKTTVGRELAAMWRTRSPNVVLVDGDEMRRVFGLDRGPQDYSLAGRRANAERITAVCEWLDRQGMNVVCCILSLFPDMRAGNHERFSRYGEIYLRSAIDTLRARDTKGLYRAAEAGTAAGPVAGIDIPFPEPTAADLVIDTDAPDASPVSAATRIMKWIEAAA</sequence>
<keyword evidence="3" id="KW-0418">Kinase</keyword>
<gene>
    <name evidence="3" type="ORF">IFO67_02585</name>
</gene>
<dbReference type="PANTHER" id="PTHR42700">
    <property type="entry name" value="SULFATE ADENYLYLTRANSFERASE"/>
    <property type="match status" value="1"/>
</dbReference>
<dbReference type="EC" id="2.7.1.25" evidence="3"/>
<evidence type="ECO:0000256" key="1">
    <source>
        <dbReference type="ARBA" id="ARBA00022679"/>
    </source>
</evidence>
<evidence type="ECO:0000259" key="2">
    <source>
        <dbReference type="Pfam" id="PF01583"/>
    </source>
</evidence>
<dbReference type="NCBIfam" id="NF004041">
    <property type="entry name" value="PRK05541.1"/>
    <property type="match status" value="1"/>
</dbReference>
<dbReference type="RefSeq" id="WP_187716590.1">
    <property type="nucleotide sequence ID" value="NZ_JACTAH010000001.1"/>
</dbReference>
<dbReference type="Proteomes" id="UP000603602">
    <property type="component" value="Unassembled WGS sequence"/>
</dbReference>
<name>A0ABR9B5V5_9RHOO</name>
<dbReference type="PANTHER" id="PTHR42700:SF1">
    <property type="entry name" value="SULFATE ADENYLYLTRANSFERASE"/>
    <property type="match status" value="1"/>
</dbReference>
<feature type="domain" description="APS kinase" evidence="2">
    <location>
        <begin position="1"/>
        <end position="151"/>
    </location>
</feature>
<dbReference type="SUPFAM" id="SSF52540">
    <property type="entry name" value="P-loop containing nucleoside triphosphate hydrolases"/>
    <property type="match status" value="1"/>
</dbReference>
<evidence type="ECO:0000313" key="3">
    <source>
        <dbReference type="EMBL" id="MBD8501759.1"/>
    </source>
</evidence>
<comment type="caution">
    <text evidence="3">The sequence shown here is derived from an EMBL/GenBank/DDBJ whole genome shotgun (WGS) entry which is preliminary data.</text>
</comment>
<keyword evidence="4" id="KW-1185">Reference proteome</keyword>
<dbReference type="InterPro" id="IPR059117">
    <property type="entry name" value="APS_kinase_dom"/>
</dbReference>
<dbReference type="EMBL" id="JACYTO010000001">
    <property type="protein sequence ID" value="MBD8501759.1"/>
    <property type="molecule type" value="Genomic_DNA"/>
</dbReference>